<dbReference type="RefSeq" id="WP_105332294.1">
    <property type="nucleotide sequence ID" value="NZ_PUHY01000014.1"/>
</dbReference>
<organism evidence="2 3">
    <name type="scientific">Blastopirellula marina</name>
    <dbReference type="NCBI Taxonomy" id="124"/>
    <lineage>
        <taxon>Bacteria</taxon>
        <taxon>Pseudomonadati</taxon>
        <taxon>Planctomycetota</taxon>
        <taxon>Planctomycetia</taxon>
        <taxon>Pirellulales</taxon>
        <taxon>Pirellulaceae</taxon>
        <taxon>Blastopirellula</taxon>
    </lineage>
</organism>
<accession>A0A2S8FE05</accession>
<evidence type="ECO:0000313" key="2">
    <source>
        <dbReference type="EMBL" id="PQO30389.1"/>
    </source>
</evidence>
<name>A0A2S8FE05_9BACT</name>
<protein>
    <submittedName>
        <fullName evidence="2">Uncharacterized protein</fullName>
    </submittedName>
</protein>
<dbReference type="Proteomes" id="UP000238322">
    <property type="component" value="Unassembled WGS sequence"/>
</dbReference>
<proteinExistence type="predicted"/>
<reference evidence="2 3" key="1">
    <citation type="submission" date="2018-02" db="EMBL/GenBank/DDBJ databases">
        <title>Comparative genomes isolates from brazilian mangrove.</title>
        <authorList>
            <person name="Araujo J.E."/>
            <person name="Taketani R.G."/>
            <person name="Silva M.C.P."/>
            <person name="Loureco M.V."/>
            <person name="Andreote F.D."/>
        </authorList>
    </citation>
    <scope>NUCLEOTIDE SEQUENCE [LARGE SCALE GENOMIC DNA]</scope>
    <source>
        <strain evidence="2 3">Hex-1 MGV</strain>
    </source>
</reference>
<evidence type="ECO:0000256" key="1">
    <source>
        <dbReference type="SAM" id="Phobius"/>
    </source>
</evidence>
<dbReference type="EMBL" id="PUHY01000014">
    <property type="protein sequence ID" value="PQO30389.1"/>
    <property type="molecule type" value="Genomic_DNA"/>
</dbReference>
<keyword evidence="1" id="KW-0472">Membrane</keyword>
<dbReference type="OrthoDB" id="269871at2"/>
<comment type="caution">
    <text evidence="2">The sequence shown here is derived from an EMBL/GenBank/DDBJ whole genome shotgun (WGS) entry which is preliminary data.</text>
</comment>
<keyword evidence="1" id="KW-0812">Transmembrane</keyword>
<evidence type="ECO:0000313" key="3">
    <source>
        <dbReference type="Proteomes" id="UP000238322"/>
    </source>
</evidence>
<dbReference type="AlphaFoldDB" id="A0A2S8FE05"/>
<sequence>MEAYKSAMIRLLWHPAAAMVGIIVTFLVALVTLIPAAEEYSVLRERSEDVALSLEQGGRDQDWFPKLRSKYAEIQQELETHQRRTIDEDAAHALRESIVQLARDAHCHLRKVDLGNVRVRQWHKFDHPITTVSTAQRGKKTDYELEVRELRLTLSGSLDEIQQFMQSFESLDVQMSIQQLNLRTLDVRGEQLQLELALQLFGIRRATKEISPVS</sequence>
<feature type="transmembrane region" description="Helical" evidence="1">
    <location>
        <begin position="12"/>
        <end position="37"/>
    </location>
</feature>
<gene>
    <name evidence="2" type="ORF">C5Y83_23780</name>
</gene>
<keyword evidence="1" id="KW-1133">Transmembrane helix</keyword>